<dbReference type="InterPro" id="IPR043132">
    <property type="entry name" value="BCAT-like_C"/>
</dbReference>
<keyword evidence="11" id="KW-0456">Lyase</keyword>
<dbReference type="GO" id="GO:0016829">
    <property type="term" value="F:lyase activity"/>
    <property type="evidence" value="ECO:0007669"/>
    <property type="project" value="UniProtKB-KW"/>
</dbReference>
<dbReference type="GO" id="GO:0004084">
    <property type="term" value="F:branched-chain-amino-acid transaminase activity"/>
    <property type="evidence" value="ECO:0007669"/>
    <property type="project" value="UniProtKB-EC"/>
</dbReference>
<evidence type="ECO:0000256" key="5">
    <source>
        <dbReference type="ARBA" id="ARBA00009320"/>
    </source>
</evidence>
<dbReference type="InterPro" id="IPR043131">
    <property type="entry name" value="BCAT-like_N"/>
</dbReference>
<dbReference type="eggNOG" id="COG0115">
    <property type="taxonomic scope" value="Bacteria"/>
</dbReference>
<dbReference type="PANTHER" id="PTHR42743">
    <property type="entry name" value="AMINO-ACID AMINOTRANSFERASE"/>
    <property type="match status" value="1"/>
</dbReference>
<dbReference type="PANTHER" id="PTHR42743:SF11">
    <property type="entry name" value="AMINODEOXYCHORISMATE LYASE"/>
    <property type="match status" value="1"/>
</dbReference>
<keyword evidence="11" id="KW-0808">Transferase</keyword>
<dbReference type="KEGG" id="evi:Echvi_0009"/>
<evidence type="ECO:0000256" key="3">
    <source>
        <dbReference type="ARBA" id="ARBA00004931"/>
    </source>
</evidence>
<evidence type="ECO:0000256" key="2">
    <source>
        <dbReference type="ARBA" id="ARBA00004824"/>
    </source>
</evidence>
<organism evidence="11 12">
    <name type="scientific">Echinicola vietnamensis (strain DSM 17526 / LMG 23754 / KMM 6221)</name>
    <dbReference type="NCBI Taxonomy" id="926556"/>
    <lineage>
        <taxon>Bacteria</taxon>
        <taxon>Pseudomonadati</taxon>
        <taxon>Bacteroidota</taxon>
        <taxon>Cytophagia</taxon>
        <taxon>Cytophagales</taxon>
        <taxon>Cyclobacteriaceae</taxon>
        <taxon>Echinicola</taxon>
    </lineage>
</organism>
<keyword evidence="12" id="KW-1185">Reference proteome</keyword>
<proteinExistence type="inferred from homology"/>
<comment type="similarity">
    <text evidence="5">Belongs to the class-IV pyridoxal-phosphate-dependent aminotransferase family.</text>
</comment>
<evidence type="ECO:0000256" key="6">
    <source>
        <dbReference type="ARBA" id="ARBA00013053"/>
    </source>
</evidence>
<dbReference type="FunFam" id="3.20.10.10:FF:000002">
    <property type="entry name" value="D-alanine aminotransferase"/>
    <property type="match status" value="1"/>
</dbReference>
<keyword evidence="7" id="KW-0663">Pyridoxal phosphate</keyword>
<dbReference type="OrthoDB" id="9805628at2"/>
<dbReference type="EC" id="2.6.1.42" evidence="6"/>
<dbReference type="STRING" id="926556.Echvi_0009"/>
<dbReference type="SUPFAM" id="SSF56752">
    <property type="entry name" value="D-aminoacid aminotransferase-like PLP-dependent enzymes"/>
    <property type="match status" value="1"/>
</dbReference>
<dbReference type="RefSeq" id="WP_015263881.1">
    <property type="nucleotide sequence ID" value="NC_019904.1"/>
</dbReference>
<dbReference type="PATRIC" id="fig|926556.3.peg.9"/>
<evidence type="ECO:0000256" key="9">
    <source>
        <dbReference type="ARBA" id="ARBA00048798"/>
    </source>
</evidence>
<evidence type="ECO:0000256" key="1">
    <source>
        <dbReference type="ARBA" id="ARBA00001933"/>
    </source>
</evidence>
<dbReference type="GO" id="GO:0046394">
    <property type="term" value="P:carboxylic acid biosynthetic process"/>
    <property type="evidence" value="ECO:0007669"/>
    <property type="project" value="UniProtKB-ARBA"/>
</dbReference>
<dbReference type="Gene3D" id="3.30.470.10">
    <property type="match status" value="1"/>
</dbReference>
<dbReference type="HOGENOM" id="CLU_020844_4_2_10"/>
<evidence type="ECO:0000256" key="10">
    <source>
        <dbReference type="ARBA" id="ARBA00049229"/>
    </source>
</evidence>
<evidence type="ECO:0000313" key="12">
    <source>
        <dbReference type="Proteomes" id="UP000010796"/>
    </source>
</evidence>
<evidence type="ECO:0000256" key="7">
    <source>
        <dbReference type="ARBA" id="ARBA00022898"/>
    </source>
</evidence>
<dbReference type="CDD" id="cd00449">
    <property type="entry name" value="PLPDE_IV"/>
    <property type="match status" value="1"/>
</dbReference>
<reference evidence="12" key="1">
    <citation type="submission" date="2012-02" db="EMBL/GenBank/DDBJ databases">
        <title>The complete genome of Echinicola vietnamensis DSM 17526.</title>
        <authorList>
            <person name="Lucas S."/>
            <person name="Copeland A."/>
            <person name="Lapidus A."/>
            <person name="Glavina del Rio T."/>
            <person name="Dalin E."/>
            <person name="Tice H."/>
            <person name="Bruce D."/>
            <person name="Goodwin L."/>
            <person name="Pitluck S."/>
            <person name="Peters L."/>
            <person name="Ovchinnikova G."/>
            <person name="Teshima H."/>
            <person name="Kyrpides N."/>
            <person name="Mavromatis K."/>
            <person name="Ivanova N."/>
            <person name="Brettin T."/>
            <person name="Detter J.C."/>
            <person name="Han C."/>
            <person name="Larimer F."/>
            <person name="Land M."/>
            <person name="Hauser L."/>
            <person name="Markowitz V."/>
            <person name="Cheng J.-F."/>
            <person name="Hugenholtz P."/>
            <person name="Woyke T."/>
            <person name="Wu D."/>
            <person name="Brambilla E."/>
            <person name="Klenk H.-P."/>
            <person name="Eisen J.A."/>
        </authorList>
    </citation>
    <scope>NUCLEOTIDE SEQUENCE [LARGE SCALE GENOMIC DNA]</scope>
    <source>
        <strain evidence="12">DSM 17526 / LMG 23754 / KMM 6221</strain>
    </source>
</reference>
<dbReference type="GO" id="GO:0008652">
    <property type="term" value="P:amino acid biosynthetic process"/>
    <property type="evidence" value="ECO:0007669"/>
    <property type="project" value="UniProtKB-ARBA"/>
</dbReference>
<evidence type="ECO:0000313" key="11">
    <source>
        <dbReference type="EMBL" id="AGA76313.1"/>
    </source>
</evidence>
<evidence type="ECO:0000256" key="4">
    <source>
        <dbReference type="ARBA" id="ARBA00005072"/>
    </source>
</evidence>
<accession>L0FTD9</accession>
<comment type="pathway">
    <text evidence="4">Amino-acid biosynthesis; L-leucine biosynthesis; L-leucine from 3-methyl-2-oxobutanoate: step 4/4.</text>
</comment>
<dbReference type="Pfam" id="PF01063">
    <property type="entry name" value="Aminotran_4"/>
    <property type="match status" value="1"/>
</dbReference>
<sequence>MKPYCFAIDRIIPSEDASLHPLDIGLIRGYAVFDFFRTVDYHPLFLEDYLDRFIASAAKAHLVLDQGHEELKSIVLELIQKNDLKQGGIRMVLSGGNSDNHFSPTKGSLFIFCEALQMPSDDKYRNGVHLLTTEYIRPVPEIKTTNYALPVYLSKDWKANNAEDVLYHADGIISESSRSNIFIVKDGTISTPKTNILKGITRKNILALVPDAQIRDITLEEVMAADEVFMSSTTKRILPITKIDHQPISNGAVGTRTTALMEQFKRMEEETVS</sequence>
<dbReference type="InterPro" id="IPR036038">
    <property type="entry name" value="Aminotransferase-like"/>
</dbReference>
<protein>
    <recommendedName>
        <fullName evidence="6">branched-chain-amino-acid transaminase</fullName>
        <ecNumber evidence="6">2.6.1.42</ecNumber>
    </recommendedName>
</protein>
<keyword evidence="11" id="KW-0032">Aminotransferase</keyword>
<evidence type="ECO:0000256" key="8">
    <source>
        <dbReference type="ARBA" id="ARBA00048212"/>
    </source>
</evidence>
<comment type="catalytic activity">
    <reaction evidence="10">
        <text>L-leucine + 2-oxoglutarate = 4-methyl-2-oxopentanoate + L-glutamate</text>
        <dbReference type="Rhea" id="RHEA:18321"/>
        <dbReference type="ChEBI" id="CHEBI:16810"/>
        <dbReference type="ChEBI" id="CHEBI:17865"/>
        <dbReference type="ChEBI" id="CHEBI:29985"/>
        <dbReference type="ChEBI" id="CHEBI:57427"/>
        <dbReference type="EC" id="2.6.1.42"/>
    </reaction>
</comment>
<comment type="pathway">
    <text evidence="2">Amino-acid biosynthesis; L-isoleucine biosynthesis; L-isoleucine from 2-oxobutanoate: step 4/4.</text>
</comment>
<comment type="catalytic activity">
    <reaction evidence="8">
        <text>L-valine + 2-oxoglutarate = 3-methyl-2-oxobutanoate + L-glutamate</text>
        <dbReference type="Rhea" id="RHEA:24813"/>
        <dbReference type="ChEBI" id="CHEBI:11851"/>
        <dbReference type="ChEBI" id="CHEBI:16810"/>
        <dbReference type="ChEBI" id="CHEBI:29985"/>
        <dbReference type="ChEBI" id="CHEBI:57762"/>
        <dbReference type="EC" id="2.6.1.42"/>
    </reaction>
</comment>
<gene>
    <name evidence="11" type="ordered locus">Echvi_0009</name>
</gene>
<comment type="cofactor">
    <cofactor evidence="1">
        <name>pyridoxal 5'-phosphate</name>
        <dbReference type="ChEBI" id="CHEBI:597326"/>
    </cofactor>
</comment>
<dbReference type="InterPro" id="IPR001544">
    <property type="entry name" value="Aminotrans_IV"/>
</dbReference>
<name>L0FTD9_ECHVK</name>
<dbReference type="EMBL" id="CP003346">
    <property type="protein sequence ID" value="AGA76313.1"/>
    <property type="molecule type" value="Genomic_DNA"/>
</dbReference>
<dbReference type="AlphaFoldDB" id="L0FTD9"/>
<comment type="catalytic activity">
    <reaction evidence="9">
        <text>L-isoleucine + 2-oxoglutarate = (S)-3-methyl-2-oxopentanoate + L-glutamate</text>
        <dbReference type="Rhea" id="RHEA:24801"/>
        <dbReference type="ChEBI" id="CHEBI:16810"/>
        <dbReference type="ChEBI" id="CHEBI:29985"/>
        <dbReference type="ChEBI" id="CHEBI:35146"/>
        <dbReference type="ChEBI" id="CHEBI:58045"/>
        <dbReference type="EC" id="2.6.1.42"/>
    </reaction>
</comment>
<dbReference type="InterPro" id="IPR050571">
    <property type="entry name" value="Class-IV_PLP-Dep_Aminotrnsfr"/>
</dbReference>
<dbReference type="Gene3D" id="3.20.10.10">
    <property type="entry name" value="D-amino Acid Aminotransferase, subunit A, domain 2"/>
    <property type="match status" value="1"/>
</dbReference>
<comment type="pathway">
    <text evidence="3">Amino-acid biosynthesis; L-valine biosynthesis; L-valine from pyruvate: step 4/4.</text>
</comment>
<dbReference type="Proteomes" id="UP000010796">
    <property type="component" value="Chromosome"/>
</dbReference>